<evidence type="ECO:0000313" key="3">
    <source>
        <dbReference type="Proteomes" id="UP000327085"/>
    </source>
</evidence>
<dbReference type="Proteomes" id="UP000327085">
    <property type="component" value="Unassembled WGS sequence"/>
</dbReference>
<protein>
    <submittedName>
        <fullName evidence="2">PREDICTED: PRUPE_1G171100</fullName>
    </submittedName>
</protein>
<accession>A0A5E4GHA3</accession>
<reference evidence="2" key="1">
    <citation type="submission" date="2019-07" db="EMBL/GenBank/DDBJ databases">
        <authorList>
            <person name="Alioto T."/>
            <person name="Alioto T."/>
            <person name="Gomez Garrido J."/>
        </authorList>
    </citation>
    <scope>NUCLEOTIDE SEQUENCE [LARGE SCALE GENOMIC DNA]</scope>
</reference>
<dbReference type="EMBL" id="CABIKO010000767">
    <property type="protein sequence ID" value="VVA39295.1"/>
    <property type="molecule type" value="Genomic_DNA"/>
</dbReference>
<dbReference type="AlphaFoldDB" id="A0A5E4GHA3"/>
<gene>
    <name evidence="2" type="ORF">ALMOND_2B028283</name>
    <name evidence="1" type="ORF">L3X38_003002</name>
</gene>
<evidence type="ECO:0000313" key="1">
    <source>
        <dbReference type="EMBL" id="KAI5350111.1"/>
    </source>
</evidence>
<proteinExistence type="predicted"/>
<reference evidence="1 4" key="3">
    <citation type="journal article" date="2022" name="G3 (Bethesda)">
        <title>Whole-genome sequence and methylome profiling of the almond [Prunus dulcis (Mill.) D.A. Webb] cultivar 'Nonpareil'.</title>
        <authorList>
            <person name="D'Amico-Willman K.M."/>
            <person name="Ouma W.Z."/>
            <person name="Meulia T."/>
            <person name="Sideli G.M."/>
            <person name="Gradziel T.M."/>
            <person name="Fresnedo-Ramirez J."/>
        </authorList>
    </citation>
    <scope>NUCLEOTIDE SEQUENCE [LARGE SCALE GENOMIC DNA]</scope>
    <source>
        <strain evidence="1">Clone GOH B32 T37-40</strain>
    </source>
</reference>
<evidence type="ECO:0000313" key="4">
    <source>
        <dbReference type="Proteomes" id="UP001054821"/>
    </source>
</evidence>
<reference evidence="3" key="2">
    <citation type="journal article" date="2020" name="Plant J.">
        <title>Transposons played a major role in the diversification between the closely related almond and peach genomes: results from the almond genome sequence.</title>
        <authorList>
            <person name="Alioto T."/>
            <person name="Alexiou K.G."/>
            <person name="Bardil A."/>
            <person name="Barteri F."/>
            <person name="Castanera R."/>
            <person name="Cruz F."/>
            <person name="Dhingra A."/>
            <person name="Duval H."/>
            <person name="Fernandez I Marti A."/>
            <person name="Frias L."/>
            <person name="Galan B."/>
            <person name="Garcia J.L."/>
            <person name="Howad W."/>
            <person name="Gomez-Garrido J."/>
            <person name="Gut M."/>
            <person name="Julca I."/>
            <person name="Morata J."/>
            <person name="Puigdomenech P."/>
            <person name="Ribeca P."/>
            <person name="Rubio Cabetas M.J."/>
            <person name="Vlasova A."/>
            <person name="Wirthensohn M."/>
            <person name="Garcia-Mas J."/>
            <person name="Gabaldon T."/>
            <person name="Casacuberta J.M."/>
            <person name="Arus P."/>
        </authorList>
    </citation>
    <scope>NUCLEOTIDE SEQUENCE [LARGE SCALE GENOMIC DNA]</scope>
    <source>
        <strain evidence="3">cv. Texas</strain>
    </source>
</reference>
<dbReference type="InParanoid" id="A0A5E4GHA3"/>
<sequence length="172" mass="19385">MGLCLMARTKNRKEFEGQFICNPYWKAELLAPFHLFGGRRRCPLPLPYHPWGFMPLFWGFMPPFRFTSPNLPHSNPFGIVPWLPSDRFLLSSSRCTGFYSSGGDGDSRADLYSDPLSPPRSDSIYWLLQRSSKARNRVQSGICVELRQCYGSGACTTSFQSHGPVSLALGLL</sequence>
<evidence type="ECO:0000313" key="2">
    <source>
        <dbReference type="EMBL" id="VVA39295.1"/>
    </source>
</evidence>
<dbReference type="Gramene" id="VVA39295">
    <property type="protein sequence ID" value="VVA39295"/>
    <property type="gene ID" value="Prudul26B028283"/>
</dbReference>
<dbReference type="EMBL" id="JAJFAZ020000001">
    <property type="protein sequence ID" value="KAI5350111.1"/>
    <property type="molecule type" value="Genomic_DNA"/>
</dbReference>
<keyword evidence="4" id="KW-1185">Reference proteome</keyword>
<name>A0A5E4GHA3_PRUDU</name>
<organism evidence="2 3">
    <name type="scientific">Prunus dulcis</name>
    <name type="common">Almond</name>
    <name type="synonym">Amygdalus dulcis</name>
    <dbReference type="NCBI Taxonomy" id="3755"/>
    <lineage>
        <taxon>Eukaryota</taxon>
        <taxon>Viridiplantae</taxon>
        <taxon>Streptophyta</taxon>
        <taxon>Embryophyta</taxon>
        <taxon>Tracheophyta</taxon>
        <taxon>Spermatophyta</taxon>
        <taxon>Magnoliopsida</taxon>
        <taxon>eudicotyledons</taxon>
        <taxon>Gunneridae</taxon>
        <taxon>Pentapetalae</taxon>
        <taxon>rosids</taxon>
        <taxon>fabids</taxon>
        <taxon>Rosales</taxon>
        <taxon>Rosaceae</taxon>
        <taxon>Amygdaloideae</taxon>
        <taxon>Amygdaleae</taxon>
        <taxon>Prunus</taxon>
    </lineage>
</organism>
<dbReference type="Proteomes" id="UP001054821">
    <property type="component" value="Chromosome 1"/>
</dbReference>